<dbReference type="SUPFAM" id="SSF48498">
    <property type="entry name" value="Tetracyclin repressor-like, C-terminal domain"/>
    <property type="match status" value="1"/>
</dbReference>
<organism evidence="7 8">
    <name type="scientific">Ancylobacter defluvii</name>
    <dbReference type="NCBI Taxonomy" id="1282440"/>
    <lineage>
        <taxon>Bacteria</taxon>
        <taxon>Pseudomonadati</taxon>
        <taxon>Pseudomonadota</taxon>
        <taxon>Alphaproteobacteria</taxon>
        <taxon>Hyphomicrobiales</taxon>
        <taxon>Xanthobacteraceae</taxon>
        <taxon>Ancylobacter</taxon>
    </lineage>
</organism>
<protein>
    <submittedName>
        <fullName evidence="7">TetR family transcriptional regulator</fullName>
    </submittedName>
</protein>
<dbReference type="AlphaFoldDB" id="A0A9W6NAD3"/>
<reference evidence="7" key="2">
    <citation type="submission" date="2023-01" db="EMBL/GenBank/DDBJ databases">
        <authorList>
            <person name="Sun Q."/>
            <person name="Evtushenko L."/>
        </authorList>
    </citation>
    <scope>NUCLEOTIDE SEQUENCE</scope>
    <source>
        <strain evidence="7">VKM B-2789</strain>
    </source>
</reference>
<dbReference type="SUPFAM" id="SSF46689">
    <property type="entry name" value="Homeodomain-like"/>
    <property type="match status" value="1"/>
</dbReference>
<feature type="compositionally biased region" description="Basic and acidic residues" evidence="5">
    <location>
        <begin position="7"/>
        <end position="19"/>
    </location>
</feature>
<dbReference type="GO" id="GO:0000976">
    <property type="term" value="F:transcription cis-regulatory region binding"/>
    <property type="evidence" value="ECO:0007669"/>
    <property type="project" value="TreeGrafter"/>
</dbReference>
<dbReference type="Proteomes" id="UP001143330">
    <property type="component" value="Unassembled WGS sequence"/>
</dbReference>
<evidence type="ECO:0000256" key="4">
    <source>
        <dbReference type="PROSITE-ProRule" id="PRU00335"/>
    </source>
</evidence>
<feature type="region of interest" description="Disordered" evidence="5">
    <location>
        <begin position="1"/>
        <end position="20"/>
    </location>
</feature>
<comment type="caution">
    <text evidence="7">The sequence shown here is derived from an EMBL/GenBank/DDBJ whole genome shotgun (WGS) entry which is preliminary data.</text>
</comment>
<evidence type="ECO:0000259" key="6">
    <source>
        <dbReference type="PROSITE" id="PS50977"/>
    </source>
</evidence>
<dbReference type="InterPro" id="IPR050109">
    <property type="entry name" value="HTH-type_TetR-like_transc_reg"/>
</dbReference>
<evidence type="ECO:0000313" key="7">
    <source>
        <dbReference type="EMBL" id="GLK83470.1"/>
    </source>
</evidence>
<evidence type="ECO:0000256" key="3">
    <source>
        <dbReference type="ARBA" id="ARBA00023163"/>
    </source>
</evidence>
<dbReference type="Pfam" id="PF00440">
    <property type="entry name" value="TetR_N"/>
    <property type="match status" value="1"/>
</dbReference>
<dbReference type="InterPro" id="IPR036271">
    <property type="entry name" value="Tet_transcr_reg_TetR-rel_C_sf"/>
</dbReference>
<proteinExistence type="predicted"/>
<accession>A0A9W6NAD3</accession>
<dbReference type="PANTHER" id="PTHR30055:SF234">
    <property type="entry name" value="HTH-TYPE TRANSCRIPTIONAL REGULATOR BETI"/>
    <property type="match status" value="1"/>
</dbReference>
<keyword evidence="3" id="KW-0804">Transcription</keyword>
<feature type="domain" description="HTH tetR-type" evidence="6">
    <location>
        <begin position="23"/>
        <end position="83"/>
    </location>
</feature>
<evidence type="ECO:0000256" key="2">
    <source>
        <dbReference type="ARBA" id="ARBA00023125"/>
    </source>
</evidence>
<gene>
    <name evidence="7" type="ORF">GCM10017653_15390</name>
</gene>
<dbReference type="PRINTS" id="PR00455">
    <property type="entry name" value="HTHTETR"/>
</dbReference>
<feature type="DNA-binding region" description="H-T-H motif" evidence="4">
    <location>
        <begin position="46"/>
        <end position="65"/>
    </location>
</feature>
<dbReference type="Gene3D" id="1.10.357.10">
    <property type="entry name" value="Tetracycline Repressor, domain 2"/>
    <property type="match status" value="1"/>
</dbReference>
<keyword evidence="2 4" id="KW-0238">DNA-binding</keyword>
<dbReference type="InterPro" id="IPR009057">
    <property type="entry name" value="Homeodomain-like_sf"/>
</dbReference>
<evidence type="ECO:0000313" key="8">
    <source>
        <dbReference type="Proteomes" id="UP001143330"/>
    </source>
</evidence>
<dbReference type="InterPro" id="IPR001647">
    <property type="entry name" value="HTH_TetR"/>
</dbReference>
<keyword evidence="8" id="KW-1185">Reference proteome</keyword>
<evidence type="ECO:0000256" key="5">
    <source>
        <dbReference type="SAM" id="MobiDB-lite"/>
    </source>
</evidence>
<keyword evidence="1" id="KW-0805">Transcription regulation</keyword>
<dbReference type="GO" id="GO:0003700">
    <property type="term" value="F:DNA-binding transcription factor activity"/>
    <property type="evidence" value="ECO:0007669"/>
    <property type="project" value="TreeGrafter"/>
</dbReference>
<dbReference type="PANTHER" id="PTHR30055">
    <property type="entry name" value="HTH-TYPE TRANSCRIPTIONAL REGULATOR RUTR"/>
    <property type="match status" value="1"/>
</dbReference>
<evidence type="ECO:0000256" key="1">
    <source>
        <dbReference type="ARBA" id="ARBA00023015"/>
    </source>
</evidence>
<dbReference type="PROSITE" id="PS50977">
    <property type="entry name" value="HTH_TETR_2"/>
    <property type="match status" value="1"/>
</dbReference>
<reference evidence="7" key="1">
    <citation type="journal article" date="2014" name="Int. J. Syst. Evol. Microbiol.">
        <title>Complete genome sequence of Corynebacterium casei LMG S-19264T (=DSM 44701T), isolated from a smear-ripened cheese.</title>
        <authorList>
            <consortium name="US DOE Joint Genome Institute (JGI-PGF)"/>
            <person name="Walter F."/>
            <person name="Albersmeier A."/>
            <person name="Kalinowski J."/>
            <person name="Ruckert C."/>
        </authorList>
    </citation>
    <scope>NUCLEOTIDE SEQUENCE</scope>
    <source>
        <strain evidence="7">VKM B-2789</strain>
    </source>
</reference>
<sequence length="222" mass="24231">MTQGTRRLGERRSGGRPSKEQAAALGEHVLDGARAVFCRKGVVNTSLDEIALQLGVSKHTIYRRYPNKDALLEAVIERDIQRFREALLAASTEAAAPGPLAALQHVAWRYVEIGSSREYAAFYLSICAEAAISATLRRQFAAWSQAALEPLVAAITSATVAGLLRAGDPQLVSEILVDLLEGVNNRARLRDDLDAECQGLEAMFEQRWHVFLALMAEGVRSS</sequence>
<dbReference type="RefSeq" id="WP_213361739.1">
    <property type="nucleotide sequence ID" value="NZ_BSFM01000007.1"/>
</dbReference>
<dbReference type="EMBL" id="BSFM01000007">
    <property type="protein sequence ID" value="GLK83470.1"/>
    <property type="molecule type" value="Genomic_DNA"/>
</dbReference>
<name>A0A9W6NAD3_9HYPH</name>